<evidence type="ECO:0000313" key="3">
    <source>
        <dbReference type="Proteomes" id="UP000030675"/>
    </source>
</evidence>
<reference evidence="3" key="1">
    <citation type="submission" date="2012-12" db="EMBL/GenBank/DDBJ databases">
        <title>Genome Sequence of Photobacterium leiognathi lrivu.4.1.</title>
        <authorList>
            <person name="Urbanczyk H."/>
            <person name="Ogura Y."/>
            <person name="Hayashi T."/>
            <person name="Dunlap P.V."/>
        </authorList>
    </citation>
    <scope>NUCLEOTIDE SEQUENCE [LARGE SCALE GENOMIC DNA]</scope>
    <source>
        <strain evidence="3">lrivu.4.1</strain>
    </source>
</reference>
<dbReference type="eggNOG" id="COG0739">
    <property type="taxonomic scope" value="Bacteria"/>
</dbReference>
<name>A0A0U1P5Z9_PHOLE</name>
<dbReference type="SUPFAM" id="SSF51261">
    <property type="entry name" value="Duplicated hybrid motif"/>
    <property type="match status" value="1"/>
</dbReference>
<dbReference type="GO" id="GO:0008483">
    <property type="term" value="F:transaminase activity"/>
    <property type="evidence" value="ECO:0007669"/>
    <property type="project" value="UniProtKB-KW"/>
</dbReference>
<dbReference type="GO" id="GO:0004222">
    <property type="term" value="F:metalloendopeptidase activity"/>
    <property type="evidence" value="ECO:0007669"/>
    <property type="project" value="TreeGrafter"/>
</dbReference>
<dbReference type="EMBL" id="DF196819">
    <property type="protein sequence ID" value="GAD29885.1"/>
    <property type="molecule type" value="Genomic_DNA"/>
</dbReference>
<sequence length="228" mass="25332">MTNSKTSLEHILKAHDFHPVVPKEMQFGAGYIVDLTPSSDLWSMVTAEHSFADEIVNRAVATNAMVVIGRYAEHRLIYQDKANFTDSPDRTVHMAIDLGLPAGTPVYAPLDGEVFGIANHTADGDYGPTVILKHELEDHIFYTLYGHCATEYLSTLTVGQKITAGQQFTAIGKTEENGGWAPHLHFQIIKDMGDYSNDYPGVIDPKHLDFYQDNCPNPNLILKRSDLD</sequence>
<accession>A0A0U1P5Z9</accession>
<dbReference type="CDD" id="cd12797">
    <property type="entry name" value="M23_peptidase"/>
    <property type="match status" value="1"/>
</dbReference>
<dbReference type="HOGENOM" id="CLU_104232_0_0_6"/>
<dbReference type="AlphaFoldDB" id="A0A0U1P5Z9"/>
<keyword evidence="2" id="KW-0808">Transferase</keyword>
<dbReference type="Gene3D" id="2.70.70.10">
    <property type="entry name" value="Glucose Permease (Domain IIA)"/>
    <property type="match status" value="1"/>
</dbReference>
<organism evidence="2 3">
    <name type="scientific">Photobacterium leiognathi lrivu.4.1</name>
    <dbReference type="NCBI Taxonomy" id="1248232"/>
    <lineage>
        <taxon>Bacteria</taxon>
        <taxon>Pseudomonadati</taxon>
        <taxon>Pseudomonadota</taxon>
        <taxon>Gammaproteobacteria</taxon>
        <taxon>Vibrionales</taxon>
        <taxon>Vibrionaceae</taxon>
        <taxon>Photobacterium</taxon>
    </lineage>
</organism>
<dbReference type="InterPro" id="IPR011055">
    <property type="entry name" value="Dup_hybrid_motif"/>
</dbReference>
<feature type="domain" description="M23ase beta-sheet core" evidence="1">
    <location>
        <begin position="92"/>
        <end position="191"/>
    </location>
</feature>
<evidence type="ECO:0000313" key="2">
    <source>
        <dbReference type="EMBL" id="GAD29885.1"/>
    </source>
</evidence>
<protein>
    <submittedName>
        <fullName evidence="2">M23/M37 peptidase/aminotransferase, class III</fullName>
    </submittedName>
</protein>
<dbReference type="PANTHER" id="PTHR21666:SF270">
    <property type="entry name" value="MUREIN HYDROLASE ACTIVATOR ENVC"/>
    <property type="match status" value="1"/>
</dbReference>
<dbReference type="InterPro" id="IPR016047">
    <property type="entry name" value="M23ase_b-sheet_dom"/>
</dbReference>
<dbReference type="InterPro" id="IPR050570">
    <property type="entry name" value="Cell_wall_metabolism_enzyme"/>
</dbReference>
<keyword evidence="2" id="KW-0032">Aminotransferase</keyword>
<proteinExistence type="predicted"/>
<dbReference type="Pfam" id="PF01551">
    <property type="entry name" value="Peptidase_M23"/>
    <property type="match status" value="1"/>
</dbReference>
<gene>
    <name evidence="2" type="ORF">PLEI_1539</name>
</gene>
<dbReference type="PANTHER" id="PTHR21666">
    <property type="entry name" value="PEPTIDASE-RELATED"/>
    <property type="match status" value="1"/>
</dbReference>
<dbReference type="Proteomes" id="UP000030675">
    <property type="component" value="Unassembled WGS sequence"/>
</dbReference>
<evidence type="ECO:0000259" key="1">
    <source>
        <dbReference type="Pfam" id="PF01551"/>
    </source>
</evidence>
<dbReference type="RefSeq" id="WP_023932390.1">
    <property type="nucleotide sequence ID" value="NZ_DF196819.1"/>
</dbReference>